<feature type="active site" description="Charge relay system" evidence="5">
    <location>
        <position position="359"/>
    </location>
</feature>
<dbReference type="Gene3D" id="3.40.50.200">
    <property type="entry name" value="Peptidase S8/S53 domain"/>
    <property type="match status" value="1"/>
</dbReference>
<dbReference type="InterPro" id="IPR015500">
    <property type="entry name" value="Peptidase_S8_subtilisin-rel"/>
</dbReference>
<feature type="active site" description="Charge relay system" evidence="5">
    <location>
        <position position="207"/>
    </location>
</feature>
<dbReference type="RefSeq" id="WP_203857849.1">
    <property type="nucleotide sequence ID" value="NZ_BAAAZQ010000004.1"/>
</dbReference>
<keyword evidence="4 5" id="KW-0720">Serine protease</keyword>
<comment type="similarity">
    <text evidence="1 5">Belongs to the peptidase S8 family.</text>
</comment>
<evidence type="ECO:0000259" key="8">
    <source>
        <dbReference type="Pfam" id="PF05922"/>
    </source>
</evidence>
<accession>A0ABQ4ENR4</accession>
<organism evidence="9 10">
    <name type="scientific">Plantactinospora mayteni</name>
    <dbReference type="NCBI Taxonomy" id="566021"/>
    <lineage>
        <taxon>Bacteria</taxon>
        <taxon>Bacillati</taxon>
        <taxon>Actinomycetota</taxon>
        <taxon>Actinomycetes</taxon>
        <taxon>Micromonosporales</taxon>
        <taxon>Micromonosporaceae</taxon>
        <taxon>Plantactinospora</taxon>
    </lineage>
</organism>
<reference evidence="9 10" key="1">
    <citation type="submission" date="2021-01" db="EMBL/GenBank/DDBJ databases">
        <title>Whole genome shotgun sequence of Plantactinospora mayteni NBRC 109088.</title>
        <authorList>
            <person name="Komaki H."/>
            <person name="Tamura T."/>
        </authorList>
    </citation>
    <scope>NUCLEOTIDE SEQUENCE [LARGE SCALE GENOMIC DNA]</scope>
    <source>
        <strain evidence="9 10">NBRC 109088</strain>
    </source>
</reference>
<dbReference type="PANTHER" id="PTHR43806:SF11">
    <property type="entry name" value="CEREVISIN-RELATED"/>
    <property type="match status" value="1"/>
</dbReference>
<dbReference type="CDD" id="cd04077">
    <property type="entry name" value="Peptidases_S8_PCSK9_ProteinaseK_like"/>
    <property type="match status" value="1"/>
</dbReference>
<dbReference type="PROSITE" id="PS00136">
    <property type="entry name" value="SUBTILASE_ASP"/>
    <property type="match status" value="1"/>
</dbReference>
<dbReference type="InterPro" id="IPR000209">
    <property type="entry name" value="Peptidase_S8/S53_dom"/>
</dbReference>
<keyword evidence="2 5" id="KW-0645">Protease</keyword>
<dbReference type="Pfam" id="PF00082">
    <property type="entry name" value="Peptidase_S8"/>
    <property type="match status" value="1"/>
</dbReference>
<feature type="chain" id="PRO_5047124951" description="Serine protease" evidence="6">
    <location>
        <begin position="35"/>
        <end position="413"/>
    </location>
</feature>
<dbReference type="PROSITE" id="PS51892">
    <property type="entry name" value="SUBTILASE"/>
    <property type="match status" value="1"/>
</dbReference>
<evidence type="ECO:0000259" key="7">
    <source>
        <dbReference type="Pfam" id="PF00082"/>
    </source>
</evidence>
<dbReference type="InterPro" id="IPR036852">
    <property type="entry name" value="Peptidase_S8/S53_dom_sf"/>
</dbReference>
<dbReference type="InterPro" id="IPR034193">
    <property type="entry name" value="PCSK9_ProteinaseK-like"/>
</dbReference>
<dbReference type="Pfam" id="PF05922">
    <property type="entry name" value="Inhibitor_I9"/>
    <property type="match status" value="1"/>
</dbReference>
<dbReference type="PROSITE" id="PS51318">
    <property type="entry name" value="TAT"/>
    <property type="match status" value="1"/>
</dbReference>
<feature type="signal peptide" evidence="6">
    <location>
        <begin position="1"/>
        <end position="34"/>
    </location>
</feature>
<evidence type="ECO:0000256" key="6">
    <source>
        <dbReference type="SAM" id="SignalP"/>
    </source>
</evidence>
<evidence type="ECO:0000313" key="10">
    <source>
        <dbReference type="Proteomes" id="UP000621500"/>
    </source>
</evidence>
<feature type="domain" description="Peptidase S8/S53" evidence="7">
    <location>
        <begin position="173"/>
        <end position="395"/>
    </location>
</feature>
<dbReference type="EMBL" id="BONX01000018">
    <property type="protein sequence ID" value="GIG96294.1"/>
    <property type="molecule type" value="Genomic_DNA"/>
</dbReference>
<dbReference type="InterPro" id="IPR037045">
    <property type="entry name" value="S8pro/Inhibitor_I9_sf"/>
</dbReference>
<sequence>MNTSTVPGRRRLALGLATVLAAAGIAALPGPAQATAGTARPAPPVGEIHNAGGVTAIPGNYLVVLHDRALRAAGGPAAVAATADSLTARYGGTLGRVFRSAVRGFEVRLSEAGARRLAADPAVAYVEQDHVVSLAGAQPNPPSWGLDRIDQRFLPLDNQYRYPNTARNVHAYVIDTGIRLTHTEFGGRATSGIDTVDGGTADDCNGHGTHLAGIVGGRTYGVAKEVRLVAVRVLSCTGSGSIAGVVAGVDWVTANAIRPAVASLSLGGTASAVMDTAVTNSIASGVTYSVASGSSATDACNFSPSRVPTALTVAGTTSTDAKMGSANFGTCLDIFAPGQGITSAWYTNDTATNTISGSSMGTAHVTGDAALVVSPNPTWTAAQVSRFITANATAGVVTSPGTGSPNRLLFVVN</sequence>
<feature type="active site" description="Charge relay system" evidence="5">
    <location>
        <position position="175"/>
    </location>
</feature>
<evidence type="ECO:0000256" key="2">
    <source>
        <dbReference type="ARBA" id="ARBA00022670"/>
    </source>
</evidence>
<dbReference type="SUPFAM" id="SSF52743">
    <property type="entry name" value="Subtilisin-like"/>
    <property type="match status" value="1"/>
</dbReference>
<dbReference type="SUPFAM" id="SSF54897">
    <property type="entry name" value="Protease propeptides/inhibitors"/>
    <property type="match status" value="1"/>
</dbReference>
<keyword evidence="10" id="KW-1185">Reference proteome</keyword>
<evidence type="ECO:0008006" key="11">
    <source>
        <dbReference type="Google" id="ProtNLM"/>
    </source>
</evidence>
<evidence type="ECO:0000256" key="1">
    <source>
        <dbReference type="ARBA" id="ARBA00011073"/>
    </source>
</evidence>
<proteinExistence type="inferred from homology"/>
<dbReference type="PANTHER" id="PTHR43806">
    <property type="entry name" value="PEPTIDASE S8"/>
    <property type="match status" value="1"/>
</dbReference>
<dbReference type="InterPro" id="IPR050131">
    <property type="entry name" value="Peptidase_S8_subtilisin-like"/>
</dbReference>
<dbReference type="Gene3D" id="3.30.70.80">
    <property type="entry name" value="Peptidase S8 propeptide/proteinase inhibitor I9"/>
    <property type="match status" value="1"/>
</dbReference>
<gene>
    <name evidence="9" type="ORF">Pma05_28670</name>
</gene>
<evidence type="ECO:0000256" key="5">
    <source>
        <dbReference type="PROSITE-ProRule" id="PRU01240"/>
    </source>
</evidence>
<dbReference type="Proteomes" id="UP000621500">
    <property type="component" value="Unassembled WGS sequence"/>
</dbReference>
<dbReference type="PRINTS" id="PR00723">
    <property type="entry name" value="SUBTILISIN"/>
</dbReference>
<name>A0ABQ4ENR4_9ACTN</name>
<dbReference type="InterPro" id="IPR006311">
    <property type="entry name" value="TAT_signal"/>
</dbReference>
<evidence type="ECO:0000313" key="9">
    <source>
        <dbReference type="EMBL" id="GIG96294.1"/>
    </source>
</evidence>
<comment type="caution">
    <text evidence="9">The sequence shown here is derived from an EMBL/GenBank/DDBJ whole genome shotgun (WGS) entry which is preliminary data.</text>
</comment>
<feature type="domain" description="Inhibitor I9" evidence="8">
    <location>
        <begin position="61"/>
        <end position="134"/>
    </location>
</feature>
<dbReference type="InterPro" id="IPR010259">
    <property type="entry name" value="S8pro/Inhibitor_I9"/>
</dbReference>
<evidence type="ECO:0000256" key="4">
    <source>
        <dbReference type="ARBA" id="ARBA00022825"/>
    </source>
</evidence>
<keyword evidence="6" id="KW-0732">Signal</keyword>
<evidence type="ECO:0000256" key="3">
    <source>
        <dbReference type="ARBA" id="ARBA00022801"/>
    </source>
</evidence>
<dbReference type="InterPro" id="IPR023827">
    <property type="entry name" value="Peptidase_S8_Asp-AS"/>
</dbReference>
<keyword evidence="3 5" id="KW-0378">Hydrolase</keyword>
<protein>
    <recommendedName>
        <fullName evidence="11">Serine protease</fullName>
    </recommendedName>
</protein>